<gene>
    <name evidence="2" type="ORF">GCM10010121_060330</name>
</gene>
<dbReference type="Gene3D" id="3.40.50.1820">
    <property type="entry name" value="alpha/beta hydrolase"/>
    <property type="match status" value="1"/>
</dbReference>
<dbReference type="InterPro" id="IPR050228">
    <property type="entry name" value="Carboxylesterase_BioH"/>
</dbReference>
<reference evidence="2" key="2">
    <citation type="submission" date="2020-09" db="EMBL/GenBank/DDBJ databases">
        <authorList>
            <person name="Sun Q."/>
            <person name="Ohkuma M."/>
        </authorList>
    </citation>
    <scope>NUCLEOTIDE SEQUENCE</scope>
    <source>
        <strain evidence="2">JCM 3086</strain>
    </source>
</reference>
<sequence length="283" mass="30426">MAEVPLILRGGAGRIVADVREPAMPATARGLVVLLHGGGQTRHSWSRAAETLAGDGWTTLTYDARGHGESDWAGDQDYSIERYIDDLECVLDQLGRGRPACVAGASLGGMTALMGLARRSDLTDRLVLVDITPRPHPAGIERIKRFMTAHLDGFETLAEAAEAVADYNPGKRRSGQQNLHRNVRLGADGRWRWHWDPAILPEGNEGQNPLVWPDEAVAAAKSVTVPTLLVAGGASDVVREDEVGEFLAVMPTARAVTLDGAGHMVVGDRNDAFVKAIRAFLDD</sequence>
<reference evidence="2" key="1">
    <citation type="journal article" date="2014" name="Int. J. Syst. Evol. Microbiol.">
        <title>Complete genome sequence of Corynebacterium casei LMG S-19264T (=DSM 44701T), isolated from a smear-ripened cheese.</title>
        <authorList>
            <consortium name="US DOE Joint Genome Institute (JGI-PGF)"/>
            <person name="Walter F."/>
            <person name="Albersmeier A."/>
            <person name="Kalinowski J."/>
            <person name="Ruckert C."/>
        </authorList>
    </citation>
    <scope>NUCLEOTIDE SEQUENCE</scope>
    <source>
        <strain evidence="2">JCM 3086</strain>
    </source>
</reference>
<protein>
    <submittedName>
        <fullName evidence="2">Hydrolase (Alpha/beta fold)</fullName>
    </submittedName>
</protein>
<dbReference type="GO" id="GO:0016787">
    <property type="term" value="F:hydrolase activity"/>
    <property type="evidence" value="ECO:0007669"/>
    <property type="project" value="UniProtKB-KW"/>
</dbReference>
<dbReference type="AlphaFoldDB" id="A0A917L592"/>
<feature type="domain" description="AB hydrolase-1" evidence="1">
    <location>
        <begin position="31"/>
        <end position="266"/>
    </location>
</feature>
<dbReference type="PRINTS" id="PR00412">
    <property type="entry name" value="EPOXHYDRLASE"/>
</dbReference>
<organism evidence="2 3">
    <name type="scientific">Streptomyces brasiliensis</name>
    <dbReference type="NCBI Taxonomy" id="1954"/>
    <lineage>
        <taxon>Bacteria</taxon>
        <taxon>Bacillati</taxon>
        <taxon>Actinomycetota</taxon>
        <taxon>Actinomycetes</taxon>
        <taxon>Kitasatosporales</taxon>
        <taxon>Streptomycetaceae</taxon>
        <taxon>Streptomyces</taxon>
    </lineage>
</organism>
<dbReference type="InterPro" id="IPR000073">
    <property type="entry name" value="AB_hydrolase_1"/>
</dbReference>
<dbReference type="Pfam" id="PF00561">
    <property type="entry name" value="Abhydrolase_1"/>
    <property type="match status" value="1"/>
</dbReference>
<dbReference type="SUPFAM" id="SSF53474">
    <property type="entry name" value="alpha/beta-Hydrolases"/>
    <property type="match status" value="1"/>
</dbReference>
<evidence type="ECO:0000313" key="2">
    <source>
        <dbReference type="EMBL" id="GGJ41209.1"/>
    </source>
</evidence>
<dbReference type="EMBL" id="BMQA01000025">
    <property type="protein sequence ID" value="GGJ41209.1"/>
    <property type="molecule type" value="Genomic_DNA"/>
</dbReference>
<keyword evidence="2" id="KW-0378">Hydrolase</keyword>
<dbReference type="Proteomes" id="UP000657574">
    <property type="component" value="Unassembled WGS sequence"/>
</dbReference>
<accession>A0A917L592</accession>
<keyword evidence="3" id="KW-1185">Reference proteome</keyword>
<dbReference type="PANTHER" id="PTHR43194">
    <property type="entry name" value="HYDROLASE ALPHA/BETA FOLD FAMILY"/>
    <property type="match status" value="1"/>
</dbReference>
<dbReference type="InterPro" id="IPR000639">
    <property type="entry name" value="Epox_hydrolase-like"/>
</dbReference>
<proteinExistence type="predicted"/>
<dbReference type="PANTHER" id="PTHR43194:SF2">
    <property type="entry name" value="PEROXISOMAL MEMBRANE PROTEIN LPX1"/>
    <property type="match status" value="1"/>
</dbReference>
<dbReference type="InterPro" id="IPR029058">
    <property type="entry name" value="AB_hydrolase_fold"/>
</dbReference>
<name>A0A917L592_9ACTN</name>
<evidence type="ECO:0000313" key="3">
    <source>
        <dbReference type="Proteomes" id="UP000657574"/>
    </source>
</evidence>
<evidence type="ECO:0000259" key="1">
    <source>
        <dbReference type="Pfam" id="PF00561"/>
    </source>
</evidence>
<comment type="caution">
    <text evidence="2">The sequence shown here is derived from an EMBL/GenBank/DDBJ whole genome shotgun (WGS) entry which is preliminary data.</text>
</comment>